<reference evidence="1 2" key="1">
    <citation type="submission" date="2018-11" db="EMBL/GenBank/DDBJ databases">
        <title>Photobacterium sp. BEI247 sp. nov., a marine bacterium isolated from Yongle Blue Hole in the South China Sea.</title>
        <authorList>
            <person name="Wang X."/>
        </authorList>
    </citation>
    <scope>NUCLEOTIDE SEQUENCE [LARGE SCALE GENOMIC DNA]</scope>
    <source>
        <strain evidence="2">BEI247</strain>
    </source>
</reference>
<sequence length="303" mass="33725">MSLYESSPPALKPSFVCHVDMLGYSQLCENAIKSDSSNEFLNRIRTALNNAYERVRERSRTFSERNLFEIKIFTDNIVVGYPVTSFEQTQGEGELGHIFDVFSEFQLGLAMEGFLVRGGIAFGQHYMDDEIVFGDALIEAVKQDKNGGAPKVSLAPTAVQVLRRHLGFYSDPDWAPQSYDLLQDTDGSVFINYLQGAFVAFPEGGIYFEVFKKHKETVVAGLSEYCGIPSVRAKYEWAARYHNSVIDNFLVHNPLPTSPDADELYAAAAVEAQGLINYKIDIESYAAVPGKLSLVPIPPQPRT</sequence>
<protein>
    <submittedName>
        <fullName evidence="1">Uncharacterized protein</fullName>
    </submittedName>
</protein>
<dbReference type="OrthoDB" id="9181325at2"/>
<dbReference type="AlphaFoldDB" id="A0A3S3RXQ0"/>
<evidence type="ECO:0000313" key="1">
    <source>
        <dbReference type="EMBL" id="RWX52850.1"/>
    </source>
</evidence>
<proteinExistence type="predicted"/>
<comment type="caution">
    <text evidence="1">The sequence shown here is derived from an EMBL/GenBank/DDBJ whole genome shotgun (WGS) entry which is preliminary data.</text>
</comment>
<gene>
    <name evidence="1" type="ORF">EDI28_25000</name>
</gene>
<evidence type="ECO:0000313" key="2">
    <source>
        <dbReference type="Proteomes" id="UP000287563"/>
    </source>
</evidence>
<accession>A0A3S3RXQ0</accession>
<dbReference type="EMBL" id="RJLM01000024">
    <property type="protein sequence ID" value="RWX52850.1"/>
    <property type="molecule type" value="Genomic_DNA"/>
</dbReference>
<organism evidence="1 2">
    <name type="scientific">Photobacterium chitinilyticum</name>
    <dbReference type="NCBI Taxonomy" id="2485123"/>
    <lineage>
        <taxon>Bacteria</taxon>
        <taxon>Pseudomonadati</taxon>
        <taxon>Pseudomonadota</taxon>
        <taxon>Gammaproteobacteria</taxon>
        <taxon>Vibrionales</taxon>
        <taxon>Vibrionaceae</taxon>
        <taxon>Photobacterium</taxon>
    </lineage>
</organism>
<dbReference type="Proteomes" id="UP000287563">
    <property type="component" value="Unassembled WGS sequence"/>
</dbReference>
<keyword evidence="2" id="KW-1185">Reference proteome</keyword>
<dbReference type="RefSeq" id="WP_128786545.1">
    <property type="nucleotide sequence ID" value="NZ_RJLM01000024.1"/>
</dbReference>
<name>A0A3S3RXQ0_9GAMM</name>